<evidence type="ECO:0000313" key="2">
    <source>
        <dbReference type="EMBL" id="KAL1276721.1"/>
    </source>
</evidence>
<evidence type="ECO:0000256" key="1">
    <source>
        <dbReference type="SAM" id="MobiDB-lite"/>
    </source>
</evidence>
<accession>A0ABR3NIV4</accession>
<feature type="compositionally biased region" description="Polar residues" evidence="1">
    <location>
        <begin position="75"/>
        <end position="91"/>
    </location>
</feature>
<sequence length="107" mass="12234">MEASAKIKALIDNIAELEQGFFLFKEETSNNLQQALNLSSHQSIQQLQQLRHLEEDNQELRMSPQAHQNFMRKGSSIQIHPPATTTSTINGREQKRKDSNGLHLDPR</sequence>
<keyword evidence="3" id="KW-1185">Reference proteome</keyword>
<feature type="region of interest" description="Disordered" evidence="1">
    <location>
        <begin position="70"/>
        <end position="107"/>
    </location>
</feature>
<proteinExistence type="predicted"/>
<dbReference type="EMBL" id="JAYMGO010000004">
    <property type="protein sequence ID" value="KAL1276721.1"/>
    <property type="molecule type" value="Genomic_DNA"/>
</dbReference>
<name>A0ABR3NIV4_9TELE</name>
<organism evidence="2 3">
    <name type="scientific">Cirrhinus molitorella</name>
    <name type="common">mud carp</name>
    <dbReference type="NCBI Taxonomy" id="172907"/>
    <lineage>
        <taxon>Eukaryota</taxon>
        <taxon>Metazoa</taxon>
        <taxon>Chordata</taxon>
        <taxon>Craniata</taxon>
        <taxon>Vertebrata</taxon>
        <taxon>Euteleostomi</taxon>
        <taxon>Actinopterygii</taxon>
        <taxon>Neopterygii</taxon>
        <taxon>Teleostei</taxon>
        <taxon>Ostariophysi</taxon>
        <taxon>Cypriniformes</taxon>
        <taxon>Cyprinidae</taxon>
        <taxon>Labeoninae</taxon>
        <taxon>Labeonini</taxon>
        <taxon>Cirrhinus</taxon>
    </lineage>
</organism>
<evidence type="ECO:0000313" key="3">
    <source>
        <dbReference type="Proteomes" id="UP001558613"/>
    </source>
</evidence>
<gene>
    <name evidence="2" type="ORF">QQF64_036344</name>
</gene>
<dbReference type="Proteomes" id="UP001558613">
    <property type="component" value="Unassembled WGS sequence"/>
</dbReference>
<feature type="compositionally biased region" description="Basic and acidic residues" evidence="1">
    <location>
        <begin position="92"/>
        <end position="107"/>
    </location>
</feature>
<reference evidence="2 3" key="1">
    <citation type="submission" date="2023-09" db="EMBL/GenBank/DDBJ databases">
        <authorList>
            <person name="Wang M."/>
        </authorList>
    </citation>
    <scope>NUCLEOTIDE SEQUENCE [LARGE SCALE GENOMIC DNA]</scope>
    <source>
        <strain evidence="2">GT-2023</strain>
        <tissue evidence="2">Liver</tissue>
    </source>
</reference>
<protein>
    <submittedName>
        <fullName evidence="2">Uncharacterized protein</fullName>
    </submittedName>
</protein>
<comment type="caution">
    <text evidence="2">The sequence shown here is derived from an EMBL/GenBank/DDBJ whole genome shotgun (WGS) entry which is preliminary data.</text>
</comment>